<dbReference type="CDD" id="cd00180">
    <property type="entry name" value="PKc"/>
    <property type="match status" value="1"/>
</dbReference>
<feature type="region of interest" description="Disordered" evidence="1">
    <location>
        <begin position="435"/>
        <end position="498"/>
    </location>
</feature>
<dbReference type="AlphaFoldDB" id="A0AAV9GA08"/>
<dbReference type="PROSITE" id="PS50011">
    <property type="entry name" value="PROTEIN_KINASE_DOM"/>
    <property type="match status" value="1"/>
</dbReference>
<comment type="caution">
    <text evidence="3">The sequence shown here is derived from an EMBL/GenBank/DDBJ whole genome shotgun (WGS) entry which is preliminary data.</text>
</comment>
<feature type="region of interest" description="Disordered" evidence="1">
    <location>
        <begin position="1175"/>
        <end position="1234"/>
    </location>
</feature>
<dbReference type="GO" id="GO:0004672">
    <property type="term" value="F:protein kinase activity"/>
    <property type="evidence" value="ECO:0007669"/>
    <property type="project" value="InterPro"/>
</dbReference>
<accession>A0AAV9GA08</accession>
<reference evidence="3" key="2">
    <citation type="submission" date="2023-05" db="EMBL/GenBank/DDBJ databases">
        <authorList>
            <consortium name="Lawrence Berkeley National Laboratory"/>
            <person name="Steindorff A."/>
            <person name="Hensen N."/>
            <person name="Bonometti L."/>
            <person name="Westerberg I."/>
            <person name="Brannstrom I.O."/>
            <person name="Guillou S."/>
            <person name="Cros-Aarteil S."/>
            <person name="Calhoun S."/>
            <person name="Haridas S."/>
            <person name="Kuo A."/>
            <person name="Mondo S."/>
            <person name="Pangilinan J."/>
            <person name="Riley R."/>
            <person name="Labutti K."/>
            <person name="Andreopoulos B."/>
            <person name="Lipzen A."/>
            <person name="Chen C."/>
            <person name="Yanf M."/>
            <person name="Daum C."/>
            <person name="Ng V."/>
            <person name="Clum A."/>
            <person name="Ohm R."/>
            <person name="Martin F."/>
            <person name="Silar P."/>
            <person name="Natvig D."/>
            <person name="Lalanne C."/>
            <person name="Gautier V."/>
            <person name="Ament-Velasquez S.L."/>
            <person name="Kruys A."/>
            <person name="Hutchinson M.I."/>
            <person name="Powell A.J."/>
            <person name="Barry K."/>
            <person name="Miller A.N."/>
            <person name="Grigoriev I.V."/>
            <person name="Debuchy R."/>
            <person name="Gladieux P."/>
            <person name="Thoren M.H."/>
            <person name="Johannesson H."/>
        </authorList>
    </citation>
    <scope>NUCLEOTIDE SEQUENCE</scope>
    <source>
        <strain evidence="3">PSN243</strain>
    </source>
</reference>
<reference evidence="3" key="1">
    <citation type="journal article" date="2023" name="Mol. Phylogenet. Evol.">
        <title>Genome-scale phylogeny and comparative genomics of the fungal order Sordariales.</title>
        <authorList>
            <person name="Hensen N."/>
            <person name="Bonometti L."/>
            <person name="Westerberg I."/>
            <person name="Brannstrom I.O."/>
            <person name="Guillou S."/>
            <person name="Cros-Aarteil S."/>
            <person name="Calhoun S."/>
            <person name="Haridas S."/>
            <person name="Kuo A."/>
            <person name="Mondo S."/>
            <person name="Pangilinan J."/>
            <person name="Riley R."/>
            <person name="LaButti K."/>
            <person name="Andreopoulos B."/>
            <person name="Lipzen A."/>
            <person name="Chen C."/>
            <person name="Yan M."/>
            <person name="Daum C."/>
            <person name="Ng V."/>
            <person name="Clum A."/>
            <person name="Steindorff A."/>
            <person name="Ohm R.A."/>
            <person name="Martin F."/>
            <person name="Silar P."/>
            <person name="Natvig D.O."/>
            <person name="Lalanne C."/>
            <person name="Gautier V."/>
            <person name="Ament-Velasquez S.L."/>
            <person name="Kruys A."/>
            <person name="Hutchinson M.I."/>
            <person name="Powell A.J."/>
            <person name="Barry K."/>
            <person name="Miller A.N."/>
            <person name="Grigoriev I.V."/>
            <person name="Debuchy R."/>
            <person name="Gladieux P."/>
            <person name="Hiltunen Thoren M."/>
            <person name="Johannesson H."/>
        </authorList>
    </citation>
    <scope>NUCLEOTIDE SEQUENCE</scope>
    <source>
        <strain evidence="3">PSN243</strain>
    </source>
</reference>
<evidence type="ECO:0000256" key="1">
    <source>
        <dbReference type="SAM" id="MobiDB-lite"/>
    </source>
</evidence>
<feature type="compositionally biased region" description="Basic and acidic residues" evidence="1">
    <location>
        <begin position="1176"/>
        <end position="1191"/>
    </location>
</feature>
<dbReference type="InterPro" id="IPR011009">
    <property type="entry name" value="Kinase-like_dom_sf"/>
</dbReference>
<dbReference type="Gene3D" id="1.10.510.10">
    <property type="entry name" value="Transferase(Phosphotransferase) domain 1"/>
    <property type="match status" value="1"/>
</dbReference>
<feature type="region of interest" description="Disordered" evidence="1">
    <location>
        <begin position="704"/>
        <end position="739"/>
    </location>
</feature>
<feature type="compositionally biased region" description="Basic and acidic residues" evidence="1">
    <location>
        <begin position="1206"/>
        <end position="1221"/>
    </location>
</feature>
<feature type="region of interest" description="Disordered" evidence="1">
    <location>
        <begin position="540"/>
        <end position="568"/>
    </location>
</feature>
<evidence type="ECO:0000259" key="2">
    <source>
        <dbReference type="PROSITE" id="PS50011"/>
    </source>
</evidence>
<dbReference type="PANTHER" id="PTHR35391">
    <property type="entry name" value="C2H2-TYPE DOMAIN-CONTAINING PROTEIN-RELATED"/>
    <property type="match status" value="1"/>
</dbReference>
<feature type="region of interest" description="Disordered" evidence="1">
    <location>
        <begin position="228"/>
        <end position="279"/>
    </location>
</feature>
<feature type="compositionally biased region" description="Polar residues" evidence="1">
    <location>
        <begin position="239"/>
        <end position="252"/>
    </location>
</feature>
<dbReference type="Proteomes" id="UP001321760">
    <property type="component" value="Unassembled WGS sequence"/>
</dbReference>
<dbReference type="Gene3D" id="3.30.200.20">
    <property type="entry name" value="Phosphorylase Kinase, domain 1"/>
    <property type="match status" value="1"/>
</dbReference>
<dbReference type="Pfam" id="PF00069">
    <property type="entry name" value="Pkinase"/>
    <property type="match status" value="1"/>
</dbReference>
<evidence type="ECO:0000313" key="3">
    <source>
        <dbReference type="EMBL" id="KAK4445253.1"/>
    </source>
</evidence>
<evidence type="ECO:0000313" key="4">
    <source>
        <dbReference type="Proteomes" id="UP001321760"/>
    </source>
</evidence>
<dbReference type="GO" id="GO:0005524">
    <property type="term" value="F:ATP binding"/>
    <property type="evidence" value="ECO:0007669"/>
    <property type="project" value="InterPro"/>
</dbReference>
<protein>
    <recommendedName>
        <fullName evidence="2">Protein kinase domain-containing protein</fullName>
    </recommendedName>
</protein>
<organism evidence="3 4">
    <name type="scientific">Podospora aff. communis PSN243</name>
    <dbReference type="NCBI Taxonomy" id="3040156"/>
    <lineage>
        <taxon>Eukaryota</taxon>
        <taxon>Fungi</taxon>
        <taxon>Dikarya</taxon>
        <taxon>Ascomycota</taxon>
        <taxon>Pezizomycotina</taxon>
        <taxon>Sordariomycetes</taxon>
        <taxon>Sordariomycetidae</taxon>
        <taxon>Sordariales</taxon>
        <taxon>Podosporaceae</taxon>
        <taxon>Podospora</taxon>
    </lineage>
</organism>
<dbReference type="EMBL" id="MU865967">
    <property type="protein sequence ID" value="KAK4445253.1"/>
    <property type="molecule type" value="Genomic_DNA"/>
</dbReference>
<dbReference type="PROSITE" id="PS00108">
    <property type="entry name" value="PROTEIN_KINASE_ST"/>
    <property type="match status" value="1"/>
</dbReference>
<name>A0AAV9GA08_9PEZI</name>
<dbReference type="SUPFAM" id="SSF56112">
    <property type="entry name" value="Protein kinase-like (PK-like)"/>
    <property type="match status" value="1"/>
</dbReference>
<gene>
    <name evidence="3" type="ORF">QBC34DRAFT_333410</name>
</gene>
<feature type="compositionally biased region" description="Basic and acidic residues" evidence="1">
    <location>
        <begin position="465"/>
        <end position="477"/>
    </location>
</feature>
<sequence>MTIPIAGEASTPGGNLAAAERGLLGSDNGYDDDEEPISAMVTACELTLERALNSTEHVDILRKLRAKFVDWAAYLGVFAVKSVSLDHRLKRHQQYRDLVLLVLDTLNNSILQILLTDASGSDSDSSSDDDVDHQLVALASIEKSIKELERLAISIRQASTSSLDARVKAFGARKLAEVAPFEALATLAVNSLYPDAPDVLLQRLSKSMTQRYTRLLYWRSHDKKLRADRRRQGKLVQVDDTTQSKVDNTPSGSVIEDSQHQRQSASVGSGRDNPEASTRNRATSMLSGTVLSNTASHLPPLPQTGLMVPRPRRSTATTIIDTSAKFPAPPRIVDGEDQKPCPFCRKNISKDDFMDLGWWRKHVNSDLFPFICVSNSCSASPVFASRSEWIIHMERDHGDSTSWRSDRCPICLFLPSKPGHVRIDSQPPTAAAAEALRTGGRQGDLPPSFAKIHKPSENSSNPKSVHFDVTDHEHDSESILQRSSQPPGPTGITDAGHSGTRIAANTAMLNHIADHLQFLALLTPRLLSEKLTDGDIQDFSSSIVTSNEGPPGDRSTLDNDDLDLPGESQSHVPQEYLVARLSSLLSSLDQILVTFPPESPIPGLFTRILPIKTNFEMIKTTLQSINIKVQTGDASVPIDSTADDQGILDELQRDLDTLISELQHPAWSFGQVQMDYLNDMLRTIVTKQSHLSAQLVQNNRVFQTQSDIGGPSTDPSGQNAQLSSNIAAAPPSHTSSFKLDSSEDSLIPVAEYLASADSDSFEWDSTGGETSEEWLKPVREAGLDSRKHKVFHHNNKEYLQQPRPFQLEHELGESRSTVVYRVRAPEGIPFQHPLALKVIVCKEATRPPGPDSNARRLALHDIQNMATVRHPHIVVYVASFEDYCVQTRRLDMARRRPRPTTKLTPLVSNHQFIKKHIMGIAMYPPGQCNLQVFMRECINHSSSGRSSPAFRDSEEERENAGWWKVPYLFTYFGCLAQAVAHLHRSNVRIRHNDIKPENVIIDQFGSPVLTDLGLSNHFEPNYHSEDVPAAKTPKYADPEALADRTRDERSDIFSLGCVFLEMATVIIGRLPQYAERHLATSKGHSDGYLDGFKYAEALEAIPGYMDELNRLANEGAKLTTDPYQRTRLEAVVKVLPVIMRMMDSDSSQRPSASELYPSFRHLYDVPGAPGPCSSCEEERRIGGSGERDRGKGLASRVAARMPAVIEKPRGDTWERTDRGSDGKANLISRSSESR</sequence>
<keyword evidence="4" id="KW-1185">Reference proteome</keyword>
<dbReference type="InterPro" id="IPR000719">
    <property type="entry name" value="Prot_kinase_dom"/>
</dbReference>
<dbReference type="SMART" id="SM00220">
    <property type="entry name" value="S_TKc"/>
    <property type="match status" value="1"/>
</dbReference>
<feature type="domain" description="Protein kinase" evidence="2">
    <location>
        <begin position="805"/>
        <end position="1159"/>
    </location>
</feature>
<proteinExistence type="predicted"/>
<dbReference type="PANTHER" id="PTHR35391:SF5">
    <property type="entry name" value="DUF6590 DOMAIN-CONTAINING PROTEIN"/>
    <property type="match status" value="1"/>
</dbReference>
<dbReference type="InterPro" id="IPR008271">
    <property type="entry name" value="Ser/Thr_kinase_AS"/>
</dbReference>